<dbReference type="Pfam" id="PF00977">
    <property type="entry name" value="His_biosynth"/>
    <property type="match status" value="1"/>
</dbReference>
<feature type="active site" description="Proton donor" evidence="12">
    <location>
        <position position="129"/>
    </location>
</feature>
<evidence type="ECO:0000256" key="5">
    <source>
        <dbReference type="ARBA" id="ARBA00012550"/>
    </source>
</evidence>
<comment type="pathway">
    <text evidence="3 12 14">Amino-acid biosynthesis; L-histidine biosynthesis; L-histidine from 5-phospho-alpha-D-ribose 1-diphosphate: step 4/9.</text>
</comment>
<dbReference type="PANTHER" id="PTHR43090:SF2">
    <property type="entry name" value="1-(5-PHOSPHORIBOSYL)-5-[(5-PHOSPHORIBOSYLAMINO)METHYLIDENEAMINO] IMIDAZOLE-4-CARBOXAMIDE ISOMERASE"/>
    <property type="match status" value="1"/>
</dbReference>
<protein>
    <recommendedName>
        <fullName evidence="6 12">1-(5-phosphoribosyl)-5-[(5-phosphoribosylamino)methylideneamino] imidazole-4-carboxamide isomerase</fullName>
        <ecNumber evidence="5 12">5.3.1.16</ecNumber>
    </recommendedName>
    <alternativeName>
        <fullName evidence="11 12">Phosphoribosylformimino-5-aminoimidazole carboxamide ribotide isomerase</fullName>
    </alternativeName>
</protein>
<dbReference type="EC" id="5.3.1.16" evidence="5 12"/>
<comment type="similarity">
    <text evidence="4 12 13">Belongs to the HisA/HisF family.</text>
</comment>
<keyword evidence="7 12" id="KW-0963">Cytoplasm</keyword>
<dbReference type="CDD" id="cd04732">
    <property type="entry name" value="HisA"/>
    <property type="match status" value="1"/>
</dbReference>
<dbReference type="GO" id="GO:0000162">
    <property type="term" value="P:L-tryptophan biosynthetic process"/>
    <property type="evidence" value="ECO:0007669"/>
    <property type="project" value="TreeGrafter"/>
</dbReference>
<evidence type="ECO:0000256" key="3">
    <source>
        <dbReference type="ARBA" id="ARBA00005133"/>
    </source>
</evidence>
<dbReference type="InterPro" id="IPR006062">
    <property type="entry name" value="His_biosynth"/>
</dbReference>
<dbReference type="InterPro" id="IPR023016">
    <property type="entry name" value="HisA/PriA"/>
</dbReference>
<dbReference type="UniPathway" id="UPA00031">
    <property type="reaction ID" value="UER00009"/>
</dbReference>
<evidence type="ECO:0000256" key="8">
    <source>
        <dbReference type="ARBA" id="ARBA00022605"/>
    </source>
</evidence>
<evidence type="ECO:0000256" key="7">
    <source>
        <dbReference type="ARBA" id="ARBA00022490"/>
    </source>
</evidence>
<gene>
    <name evidence="12 15" type="primary">hisA</name>
    <name evidence="15" type="ORF">GFC01_16870</name>
</gene>
<comment type="caution">
    <text evidence="15">The sequence shown here is derived from an EMBL/GenBank/DDBJ whole genome shotgun (WGS) entry which is preliminary data.</text>
</comment>
<dbReference type="InterPro" id="IPR013785">
    <property type="entry name" value="Aldolase_TIM"/>
</dbReference>
<keyword evidence="9 12" id="KW-0368">Histidine biosynthesis</keyword>
<dbReference type="GO" id="GO:0003949">
    <property type="term" value="F:1-(5-phosphoribosyl)-5-[(5-phosphoribosylamino)methylideneamino]imidazole-4-carboxamide isomerase activity"/>
    <property type="evidence" value="ECO:0007669"/>
    <property type="project" value="UniProtKB-UniRule"/>
</dbReference>
<dbReference type="AlphaFoldDB" id="A0A6N7IXK7"/>
<dbReference type="EMBL" id="WHYR01000077">
    <property type="protein sequence ID" value="MQL53898.1"/>
    <property type="molecule type" value="Genomic_DNA"/>
</dbReference>
<keyword evidence="10 12" id="KW-0413">Isomerase</keyword>
<accession>A0A6N7IXK7</accession>
<dbReference type="GO" id="GO:0005737">
    <property type="term" value="C:cytoplasm"/>
    <property type="evidence" value="ECO:0007669"/>
    <property type="project" value="UniProtKB-SubCell"/>
</dbReference>
<reference evidence="15 16" key="1">
    <citation type="submission" date="2019-10" db="EMBL/GenBank/DDBJ databases">
        <title>Comparative genomics of sulfur disproportionating microorganisms.</title>
        <authorList>
            <person name="Ward L.M."/>
            <person name="Bertran E."/>
            <person name="Johnston D."/>
        </authorList>
    </citation>
    <scope>NUCLEOTIDE SEQUENCE [LARGE SCALE GENOMIC DNA]</scope>
    <source>
        <strain evidence="15 16">DSM 14055</strain>
    </source>
</reference>
<dbReference type="SUPFAM" id="SSF51366">
    <property type="entry name" value="Ribulose-phoshate binding barrel"/>
    <property type="match status" value="1"/>
</dbReference>
<evidence type="ECO:0000256" key="6">
    <source>
        <dbReference type="ARBA" id="ARBA00018464"/>
    </source>
</evidence>
<dbReference type="GO" id="GO:0000105">
    <property type="term" value="P:L-histidine biosynthetic process"/>
    <property type="evidence" value="ECO:0007669"/>
    <property type="project" value="UniProtKB-UniRule"/>
</dbReference>
<dbReference type="OrthoDB" id="9807749at2"/>
<keyword evidence="16" id="KW-1185">Reference proteome</keyword>
<evidence type="ECO:0000256" key="13">
    <source>
        <dbReference type="RuleBase" id="RU003657"/>
    </source>
</evidence>
<organism evidence="15 16">
    <name type="scientific">Desulfofundulus thermobenzoicus</name>
    <dbReference type="NCBI Taxonomy" id="29376"/>
    <lineage>
        <taxon>Bacteria</taxon>
        <taxon>Bacillati</taxon>
        <taxon>Bacillota</taxon>
        <taxon>Clostridia</taxon>
        <taxon>Eubacteriales</taxon>
        <taxon>Peptococcaceae</taxon>
        <taxon>Desulfofundulus</taxon>
    </lineage>
</organism>
<evidence type="ECO:0000256" key="1">
    <source>
        <dbReference type="ARBA" id="ARBA00000901"/>
    </source>
</evidence>
<sequence>MLIIPAVDLRAGKCVRLVEGRLDRETVYSDDPVAVARLWEDQGARMLHVVDLDGAFTGSPKNWDIIRGILTAVRIPVQVGGGIRDMDVIDKLLGMGAARVVLGTVAIINPGLVVEACNRYGEAIAVGIDARNGKVAIEGWGVTAEKNTLELAAEMKNLGVVRVVFTDIWRDGTLQGPNLAAVEEVARATGLKIIASGGVSCAADLRALKKLEPLGVEAVIMGKSLYAGTITLREALIIGQEEAGVQVC</sequence>
<dbReference type="Gene3D" id="3.20.20.70">
    <property type="entry name" value="Aldolase class I"/>
    <property type="match status" value="1"/>
</dbReference>
<dbReference type="InterPro" id="IPR006063">
    <property type="entry name" value="HisA_bact_arch"/>
</dbReference>
<dbReference type="HAMAP" id="MF_01014">
    <property type="entry name" value="HisA"/>
    <property type="match status" value="1"/>
</dbReference>
<dbReference type="InterPro" id="IPR044524">
    <property type="entry name" value="Isoase_HisA-like"/>
</dbReference>
<comment type="subcellular location">
    <subcellularLocation>
        <location evidence="2 12 14">Cytoplasm</location>
    </subcellularLocation>
</comment>
<name>A0A6N7IXK7_9FIRM</name>
<dbReference type="FunFam" id="3.20.20.70:FF:000009">
    <property type="entry name" value="1-(5-phosphoribosyl)-5-[(5-phosphoribosylamino)methylideneamino] imidazole-4-carboxamide isomerase"/>
    <property type="match status" value="1"/>
</dbReference>
<dbReference type="PANTHER" id="PTHR43090">
    <property type="entry name" value="1-(5-PHOSPHORIBOSYL)-5-[(5-PHOSPHORIBOSYLAMINO)METHYLIDENEAMINO] IMIDAZOLE-4-CARBOXAMIDE ISOMERASE"/>
    <property type="match status" value="1"/>
</dbReference>
<dbReference type="NCBIfam" id="TIGR00007">
    <property type="entry name" value="1-(5-phosphoribosyl)-5-[(5-phosphoribosylamino)methylideneamino]imidazole-4-carboxamide isomerase"/>
    <property type="match status" value="1"/>
</dbReference>
<evidence type="ECO:0000256" key="11">
    <source>
        <dbReference type="ARBA" id="ARBA00030547"/>
    </source>
</evidence>
<evidence type="ECO:0000256" key="14">
    <source>
        <dbReference type="RuleBase" id="RU003658"/>
    </source>
</evidence>
<dbReference type="Proteomes" id="UP000441717">
    <property type="component" value="Unassembled WGS sequence"/>
</dbReference>
<proteinExistence type="inferred from homology"/>
<comment type="catalytic activity">
    <reaction evidence="1 12 14">
        <text>1-(5-phospho-beta-D-ribosyl)-5-[(5-phospho-beta-D-ribosylamino)methylideneamino]imidazole-4-carboxamide = 5-[(5-phospho-1-deoxy-D-ribulos-1-ylimino)methylamino]-1-(5-phospho-beta-D-ribosyl)imidazole-4-carboxamide</text>
        <dbReference type="Rhea" id="RHEA:15469"/>
        <dbReference type="ChEBI" id="CHEBI:58435"/>
        <dbReference type="ChEBI" id="CHEBI:58525"/>
        <dbReference type="EC" id="5.3.1.16"/>
    </reaction>
</comment>
<evidence type="ECO:0000256" key="10">
    <source>
        <dbReference type="ARBA" id="ARBA00023235"/>
    </source>
</evidence>
<evidence type="ECO:0000256" key="4">
    <source>
        <dbReference type="ARBA" id="ARBA00009667"/>
    </source>
</evidence>
<dbReference type="RefSeq" id="WP_152948349.1">
    <property type="nucleotide sequence ID" value="NZ_WHYR01000077.1"/>
</dbReference>
<evidence type="ECO:0000313" key="16">
    <source>
        <dbReference type="Proteomes" id="UP000441717"/>
    </source>
</evidence>
<keyword evidence="8 12" id="KW-0028">Amino-acid biosynthesis</keyword>
<feature type="active site" description="Proton acceptor" evidence="12">
    <location>
        <position position="8"/>
    </location>
</feature>
<evidence type="ECO:0000256" key="2">
    <source>
        <dbReference type="ARBA" id="ARBA00004496"/>
    </source>
</evidence>
<dbReference type="InterPro" id="IPR011060">
    <property type="entry name" value="RibuloseP-bd_barrel"/>
</dbReference>
<evidence type="ECO:0000313" key="15">
    <source>
        <dbReference type="EMBL" id="MQL53898.1"/>
    </source>
</evidence>
<evidence type="ECO:0000256" key="9">
    <source>
        <dbReference type="ARBA" id="ARBA00023102"/>
    </source>
</evidence>
<evidence type="ECO:0000256" key="12">
    <source>
        <dbReference type="HAMAP-Rule" id="MF_01014"/>
    </source>
</evidence>